<evidence type="ECO:0000313" key="9">
    <source>
        <dbReference type="EMBL" id="NEV02056.1"/>
    </source>
</evidence>
<keyword evidence="4 7" id="KW-0418">Kinase</keyword>
<keyword evidence="10" id="KW-1185">Reference proteome</keyword>
<comment type="function">
    <text evidence="7">Catalyzes the specific phosphorylation of the 3-hydroxyl group of shikimic acid using ATP as a cosubstrate.</text>
</comment>
<dbReference type="GO" id="GO:0000287">
    <property type="term" value="F:magnesium ion binding"/>
    <property type="evidence" value="ECO:0007669"/>
    <property type="project" value="UniProtKB-UniRule"/>
</dbReference>
<dbReference type="Gene3D" id="3.40.50.300">
    <property type="entry name" value="P-loop containing nucleotide triphosphate hydrolases"/>
    <property type="match status" value="1"/>
</dbReference>
<dbReference type="GO" id="GO:0009073">
    <property type="term" value="P:aromatic amino acid family biosynthetic process"/>
    <property type="evidence" value="ECO:0007669"/>
    <property type="project" value="UniProtKB-KW"/>
</dbReference>
<accession>A0A6P1BUG0</accession>
<dbReference type="GO" id="GO:0004765">
    <property type="term" value="F:shikimate kinase activity"/>
    <property type="evidence" value="ECO:0007669"/>
    <property type="project" value="UniProtKB-UniRule"/>
</dbReference>
<dbReference type="SUPFAM" id="SSF52540">
    <property type="entry name" value="P-loop containing nucleoside triphosphate hydrolases"/>
    <property type="match status" value="1"/>
</dbReference>
<dbReference type="CDD" id="cd00464">
    <property type="entry name" value="SK"/>
    <property type="match status" value="1"/>
</dbReference>
<dbReference type="EMBL" id="VKHP01000304">
    <property type="protein sequence ID" value="NEV02056.1"/>
    <property type="molecule type" value="Genomic_DNA"/>
</dbReference>
<keyword evidence="7" id="KW-0460">Magnesium</keyword>
<sequence>MNISGRWPSGASQPSADGTEDTDGIRTELGDAGGEGSPSFGSVLQRISSDSQQSGKPNREASSSRSGAEPWRRDRASGSSQARAPRPRREFRQPETGTQSIEDSFHEPGDRSYREALDRGSSFPRSRREPRRTDQAQGNSQLDASPPHGQFVPDLRVGSGRSRGGEVAAVSVQGQPYRSDRDAPNRRTTSERFGSEHLQDDRAAGSSQTDAFLRDSQARSTLGGGLGKRRLDEVAGSSVHGATSERHRRAELEEPRFRTAVETIDRACRAHDLCTFSTAVVNHTKQGHPKQLRMPELTTFLQKAATHFKDVFVPRWEDDVRRGNSWGYATTCNAVSQPAGGQAGLRACQAMAGQVSRLDRRLMKKVEPKALSLLALSFGRHPDSTTCRDATKKIARFCRDENWVLHELNSQNLSLLVNGFSKWPKEVDCRDGIVAAAREVDGRDRLSDFSPQCLSNLVNGFSKWPEETTCGQATAAIANEILGVDRLYGFNNQGLANLANAFSKWSDETACSQATVAIANEVLGPARRADRLSGFNSQGLASLVNAFSKRSDETACSRATAAIARQVCDNERLSAYSAQELANLVNGFSKWPDSPTCGRAAVAMANEIIGSDRRSDRLSTFNHQELANLVNGFSKWPGATTCGQVTAAVASEILRRRADYKDRFSGFSPQELANLANGFSKWPDNPNCGRAAAAIADEVDRSGRLSQFTPQQLANLVNAFSKWPGATTCGQATATIASEILRRRADHNDRGFTPQELANLVNGFSKWQDNSTCCRAAVAIADEVGGSGRLSQFTPQHLSNLVSGFSKWPDNPTFGQATAAIANEILGPDRLSRLNNQDLARLVAAFSKWPDDPTCGQATVAVAGKICGDNRLAGFNKQDLANLVNAFSKWPAETACGQATVAIASEILGSDRLSHFNNQELANLVNAFSKWSKEGDCREATVAIANEILDSARAGRLSSFNSQELANLLNGFSKWPEEPACYQAVVHIARGLGGGDRQFGVFTMPELSMIANALGRGVMKADESGEIAEGTPLRDRLHQLAHYFHYANDRLERTDVLNITTIFKVLAKAQLFDDLGLLAPSGLNRLTELHRLPGFAAENNLETMGNLCAALLPLARSPRKQLRWHRRQALNLLNDIQPVVEHKIEAHLKASKAGRTRGPFASRCPALSVYQVLKARGVLENFFRRPYLEGKRRDLQVRQQELQRGTKEILASTRTLIANDLSNMSWNLIAQIEAESPVDALDAFMAQDAATIRAQHPASVFDVHQVLRSMDHEPRPPQGQAGLMQLPVVDMQGRRMATEPETRYSIFHRLTSGAVPVVAVQLPGKPSAFMLARTLAVNGVPYRMDLFGGSKLKAPRPTVAEIAVRAPGEQPTTSGGKLLAIPYADTAPGTDFEQLLRAWAPFKEAYYYIQRRGFAAPPAIKGLGPHDYALEGTFSLLLAPDRPGSDEHPFKLTGPEGPIALRPHDGCGFIKASLAEHMPAVLRACHQEGPDRMLAYGEGRRSSVPATALQHYPRSEQVADEARERTRTWLESKQEQKLTSEELFRTVTAGHIDGPGAVTVPSGDECLHVTTLKSDTLSGGVLIGRAPYDKPNLRPFAAERVKSARDGDPTATFLDSCVAIQYSFNVAQKSGEKLAAEDPSLFAKGILIVVPDNMWPTNYADRGLVMSAEDVKCHSGWTNSKDRVKADTLVDCVGILQATEVFAAGSLVAVPPAEQKKLDGDFDGDTVAIVGDRPQLYEHVREFDQKEQARGLRSLKPPKSHTPAIEEDRYQFSRARQILAATLGVLGTYSTLQRAFLAQSDQARRWFAERAIFGIYEGVHHELRRDIRDLLNQERVSGQDIQDMLERASGDRQTADHPLAREVAELLVADLEAWAAMTDEQVLPETVESGSDANPILSGQLCELFPDLAEHYSAASQPRDRIEALLDHYPARIDPRPDGYNPDDLIQSANNLLSLGIKVGTDAYKSDTGARLFLKKSGELQRLLQQTPGLTSVPYLKSIAAPLNQGKFDVDATLEDLKDNPTLAASIMETSIKLAVENRILPEPYRRQPTAGDSAMKVTLTREEAVERAKIEASRAKSEEQEITTTTLNVVDSLRLADIEIKLPHFDRRLRSNGSMTDQLTGMTASSGGDSQLISNAVRHVFEVPDKDFARAVKKAILAFCGQGYSEISTTNWFRMRNPAFVGVKTVLATQGDYRFEVEFHTRESYKAKLANHDTYKELQRASSGDALDEKAERLLQRLREVCKEVAIPDGAQDIRHWAIEANIGRGASAVFGLRAAEQPRRPERSAIAGDIFAALGARPIVLVGLPAAGKSTIGSALARRLGLPFIDSDKQIEKATGISKSEIIATNGEPWFTEREAEVIAQSLEKGPAVLAIGGDSFMRNETRDLVGDKAVSIWLQTDETEIRKRLSKDKSRPSLLTDNPQKTFKEMLEKHTLYYRQADITLVPPHKRNNNKNADACVQVLHTYLCGDRAAVRGSDATSGLIKAEE</sequence>
<comment type="pathway">
    <text evidence="7">Metabolic intermediate biosynthesis; chorismate biosynthesis; chorismate from D-erythrose 4-phosphate and phosphoenolpyruvate: step 5/7.</text>
</comment>
<evidence type="ECO:0000256" key="5">
    <source>
        <dbReference type="ARBA" id="ARBA00022840"/>
    </source>
</evidence>
<dbReference type="GO" id="GO:0005524">
    <property type="term" value="F:ATP binding"/>
    <property type="evidence" value="ECO:0007669"/>
    <property type="project" value="UniProtKB-UniRule"/>
</dbReference>
<keyword evidence="5 7" id="KW-0067">ATP-binding</keyword>
<comment type="subunit">
    <text evidence="7">Monomer.</text>
</comment>
<comment type="subcellular location">
    <subcellularLocation>
        <location evidence="7">Cytoplasm</location>
    </subcellularLocation>
</comment>
<dbReference type="GO" id="GO:0009423">
    <property type="term" value="P:chorismate biosynthetic process"/>
    <property type="evidence" value="ECO:0007669"/>
    <property type="project" value="UniProtKB-UniRule"/>
</dbReference>
<dbReference type="GO" id="GO:0005829">
    <property type="term" value="C:cytosol"/>
    <property type="evidence" value="ECO:0007669"/>
    <property type="project" value="TreeGrafter"/>
</dbReference>
<feature type="region of interest" description="Disordered" evidence="8">
    <location>
        <begin position="1"/>
        <end position="248"/>
    </location>
</feature>
<gene>
    <name evidence="7" type="primary">aroK</name>
    <name evidence="9" type="ORF">FNJ47_41510</name>
</gene>
<dbReference type="NCBIfam" id="NF041399">
    <property type="entry name" value="XopAD"/>
    <property type="match status" value="1"/>
</dbReference>
<comment type="similarity">
    <text evidence="7">Belongs to the shikimate kinase family.</text>
</comment>
<feature type="compositionally biased region" description="Polar residues" evidence="8">
    <location>
        <begin position="39"/>
        <end position="66"/>
    </location>
</feature>
<dbReference type="InterPro" id="IPR000623">
    <property type="entry name" value="Shikimate_kinase/TSH1"/>
</dbReference>
<feature type="binding site" evidence="7">
    <location>
        <position position="2450"/>
    </location>
    <ligand>
        <name>ATP</name>
        <dbReference type="ChEBI" id="CHEBI:30616"/>
    </ligand>
</feature>
<keyword evidence="7" id="KW-0479">Metal-binding</keyword>
<reference evidence="9 10" key="1">
    <citation type="journal article" date="2020" name="Arch. Microbiol.">
        <title>Bradyrhizobium uaiense sp. nov., a new highly efficient cowpea symbiont.</title>
        <authorList>
            <person name="Cabral Michel D."/>
            <person name="Azarias Guimaraes A."/>
            <person name="Martins da Costa E."/>
            <person name="Soares de Carvalho T."/>
            <person name="Balsanelli E."/>
            <person name="Willems A."/>
            <person name="Maltempi de Souza E."/>
            <person name="de Souza Moreira F.M."/>
        </authorList>
    </citation>
    <scope>NUCLEOTIDE SEQUENCE [LARGE SCALE GENOMIC DNA]</scope>
    <source>
        <strain evidence="9 10">UFLA 03-164</strain>
    </source>
</reference>
<evidence type="ECO:0000256" key="8">
    <source>
        <dbReference type="SAM" id="MobiDB-lite"/>
    </source>
</evidence>
<comment type="caution">
    <text evidence="9">The sequence shown here is derived from an EMBL/GenBank/DDBJ whole genome shotgun (WGS) entry which is preliminary data.</text>
</comment>
<dbReference type="InterPro" id="IPR016024">
    <property type="entry name" value="ARM-type_fold"/>
</dbReference>
<evidence type="ECO:0000313" key="10">
    <source>
        <dbReference type="Proteomes" id="UP000468531"/>
    </source>
</evidence>
<dbReference type="Pfam" id="PF01202">
    <property type="entry name" value="SKI"/>
    <property type="match status" value="1"/>
</dbReference>
<dbReference type="GO" id="GO:0008652">
    <property type="term" value="P:amino acid biosynthetic process"/>
    <property type="evidence" value="ECO:0007669"/>
    <property type="project" value="UniProtKB-KW"/>
</dbReference>
<keyword evidence="1 7" id="KW-0028">Amino-acid biosynthesis</keyword>
<proteinExistence type="inferred from homology"/>
<dbReference type="EC" id="2.7.1.71" evidence="7"/>
<evidence type="ECO:0000256" key="6">
    <source>
        <dbReference type="ARBA" id="ARBA00023141"/>
    </source>
</evidence>
<feature type="binding site" evidence="7">
    <location>
        <begin position="2308"/>
        <end position="2313"/>
    </location>
    <ligand>
        <name>ATP</name>
        <dbReference type="ChEBI" id="CHEBI:30616"/>
    </ligand>
</feature>
<dbReference type="UniPathway" id="UPA00053">
    <property type="reaction ID" value="UER00088"/>
</dbReference>
<comment type="catalytic activity">
    <reaction evidence="7">
        <text>shikimate + ATP = 3-phosphoshikimate + ADP + H(+)</text>
        <dbReference type="Rhea" id="RHEA:13121"/>
        <dbReference type="ChEBI" id="CHEBI:15378"/>
        <dbReference type="ChEBI" id="CHEBI:30616"/>
        <dbReference type="ChEBI" id="CHEBI:36208"/>
        <dbReference type="ChEBI" id="CHEBI:145989"/>
        <dbReference type="ChEBI" id="CHEBI:456216"/>
        <dbReference type="EC" id="2.7.1.71"/>
    </reaction>
</comment>
<name>A0A6P1BUG0_9BRAD</name>
<comment type="caution">
    <text evidence="7">Lacks conserved residue(s) required for the propagation of feature annotation.</text>
</comment>
<keyword evidence="3 7" id="KW-0547">Nucleotide-binding</keyword>
<feature type="binding site" evidence="7">
    <location>
        <position position="2330"/>
    </location>
    <ligand>
        <name>substrate</name>
    </ligand>
</feature>
<protein>
    <recommendedName>
        <fullName evidence="7">Shikimate kinase</fullName>
        <shortName evidence="7">SK</shortName>
        <ecNumber evidence="7">2.7.1.71</ecNumber>
    </recommendedName>
</protein>
<evidence type="ECO:0000256" key="7">
    <source>
        <dbReference type="HAMAP-Rule" id="MF_00109"/>
    </source>
</evidence>
<keyword evidence="2 7" id="KW-0808">Transferase</keyword>
<dbReference type="InterPro" id="IPR027417">
    <property type="entry name" value="P-loop_NTPase"/>
</dbReference>
<keyword evidence="7" id="KW-0963">Cytoplasm</keyword>
<feature type="compositionally biased region" description="Basic and acidic residues" evidence="8">
    <location>
        <begin position="178"/>
        <end position="203"/>
    </location>
</feature>
<feature type="binding site" evidence="7">
    <location>
        <position position="2312"/>
    </location>
    <ligand>
        <name>Mg(2+)</name>
        <dbReference type="ChEBI" id="CHEBI:18420"/>
    </ligand>
</feature>
<evidence type="ECO:0000256" key="3">
    <source>
        <dbReference type="ARBA" id="ARBA00022741"/>
    </source>
</evidence>
<dbReference type="PRINTS" id="PR01100">
    <property type="entry name" value="SHIKIMTKNASE"/>
</dbReference>
<feature type="binding site" evidence="7">
    <location>
        <position position="2376"/>
    </location>
    <ligand>
        <name>substrate</name>
    </ligand>
</feature>
<feature type="binding site" evidence="7">
    <location>
        <position position="2414"/>
    </location>
    <ligand>
        <name>ATP</name>
        <dbReference type="ChEBI" id="CHEBI:30616"/>
    </ligand>
</feature>
<dbReference type="InterPro" id="IPR031322">
    <property type="entry name" value="Shikimate/glucono_kinase"/>
</dbReference>
<evidence type="ECO:0000256" key="4">
    <source>
        <dbReference type="ARBA" id="ARBA00022777"/>
    </source>
</evidence>
<dbReference type="PANTHER" id="PTHR21087:SF16">
    <property type="entry name" value="SHIKIMATE KINASE 1, CHLOROPLASTIC"/>
    <property type="match status" value="1"/>
</dbReference>
<dbReference type="SUPFAM" id="SSF48371">
    <property type="entry name" value="ARM repeat"/>
    <property type="match status" value="1"/>
</dbReference>
<organism evidence="9 10">
    <name type="scientific">Bradyrhizobium uaiense</name>
    <dbReference type="NCBI Taxonomy" id="2594946"/>
    <lineage>
        <taxon>Bacteria</taxon>
        <taxon>Pseudomonadati</taxon>
        <taxon>Pseudomonadota</taxon>
        <taxon>Alphaproteobacteria</taxon>
        <taxon>Hyphomicrobiales</taxon>
        <taxon>Nitrobacteraceae</taxon>
        <taxon>Bradyrhizobium</taxon>
    </lineage>
</organism>
<dbReference type="Proteomes" id="UP000468531">
    <property type="component" value="Unassembled WGS sequence"/>
</dbReference>
<evidence type="ECO:0000256" key="1">
    <source>
        <dbReference type="ARBA" id="ARBA00022605"/>
    </source>
</evidence>
<keyword evidence="6 7" id="KW-0057">Aromatic amino acid biosynthesis</keyword>
<dbReference type="PANTHER" id="PTHR21087">
    <property type="entry name" value="SHIKIMATE KINASE"/>
    <property type="match status" value="1"/>
</dbReference>
<dbReference type="HAMAP" id="MF_00109">
    <property type="entry name" value="Shikimate_kinase"/>
    <property type="match status" value="1"/>
</dbReference>
<comment type="cofactor">
    <cofactor evidence="7">
        <name>Mg(2+)</name>
        <dbReference type="ChEBI" id="CHEBI:18420"/>
    </cofactor>
    <text evidence="7">Binds 1 Mg(2+) ion per subunit.</text>
</comment>
<feature type="compositionally biased region" description="Basic and acidic residues" evidence="8">
    <location>
        <begin position="103"/>
        <end position="118"/>
    </location>
</feature>
<evidence type="ECO:0000256" key="2">
    <source>
        <dbReference type="ARBA" id="ARBA00022679"/>
    </source>
</evidence>